<accession>A0ABU8YRC8</accession>
<dbReference type="RefSeq" id="WP_340521107.1">
    <property type="nucleotide sequence ID" value="NZ_JBBLXS010000278.1"/>
</dbReference>
<dbReference type="PANTHER" id="PTHR47691:SF3">
    <property type="entry name" value="HTH-TYPE TRANSCRIPTIONAL REGULATOR RV0890C-RELATED"/>
    <property type="match status" value="1"/>
</dbReference>
<feature type="domain" description="NB-ARC" evidence="1">
    <location>
        <begin position="146"/>
        <end position="249"/>
    </location>
</feature>
<keyword evidence="4" id="KW-1185">Reference proteome</keyword>
<sequence>MTITEVLQIVDQLVEQQTGGHLDDLEKAVVKGLWQGKTYSEIADECRYDSKNYIGDVSRKLFKILSKQLGEDVNKSNFSWTIERVKNSQFFDSQFFGLVNGNINWCPNHPKADQIQSITDEDKTSKKIGYQNLTLAPKITHFYGRETELQTVSHWLTDQNTRLISILGLPGIGKTTLVKQFIDLNLQNFDVVVWKSIKLSQSLDNIITEILTAINPALIQTDNKFTQLFNLLRQQKCLIILDDVQELFASTQFAGQYKSEYKDYQTLCTKMSEIEHQSSLILISQEQCQEMLCLDEDLYPVKCLELEGVENTKILINQGLKDEESWSKLINLYEGNPVYLKDIASLIKNVFLGNVAEFLAEDSLILTEEMKYRFSELFHRLSPIEQQIVLELSKSNQPVSREDLRQGLELSSMDLINGLQSLNRRYLLKRIEREKVLFNLSPLFRISLRFVSI</sequence>
<comment type="caution">
    <text evidence="3">The sequence shown here is derived from an EMBL/GenBank/DDBJ whole genome shotgun (WGS) entry which is preliminary data.</text>
</comment>
<evidence type="ECO:0000313" key="4">
    <source>
        <dbReference type="Proteomes" id="UP001384579"/>
    </source>
</evidence>
<gene>
    <name evidence="3" type="ORF">WMG39_19040</name>
</gene>
<proteinExistence type="predicted"/>
<dbReference type="SUPFAM" id="SSF52540">
    <property type="entry name" value="P-loop containing nucleoside triphosphate hydrolases"/>
    <property type="match status" value="1"/>
</dbReference>
<dbReference type="Gene3D" id="3.40.50.300">
    <property type="entry name" value="P-loop containing nucleotide triphosphate hydrolases"/>
    <property type="match status" value="1"/>
</dbReference>
<organism evidence="3 4">
    <name type="scientific">Microcoleus anatoxicus PTRS2</name>
    <dbReference type="NCBI Taxonomy" id="2705321"/>
    <lineage>
        <taxon>Bacteria</taxon>
        <taxon>Bacillati</taxon>
        <taxon>Cyanobacteriota</taxon>
        <taxon>Cyanophyceae</taxon>
        <taxon>Oscillatoriophycideae</taxon>
        <taxon>Oscillatoriales</taxon>
        <taxon>Microcoleaceae</taxon>
        <taxon>Microcoleus</taxon>
        <taxon>Microcoleus anatoxicus</taxon>
    </lineage>
</organism>
<dbReference type="EMBL" id="JBBLXS010000278">
    <property type="protein sequence ID" value="MEK0186929.1"/>
    <property type="molecule type" value="Genomic_DNA"/>
</dbReference>
<dbReference type="InterPro" id="IPR058651">
    <property type="entry name" value="HTH_VMAP-M9"/>
</dbReference>
<dbReference type="Pfam" id="PF00931">
    <property type="entry name" value="NB-ARC"/>
    <property type="match status" value="1"/>
</dbReference>
<feature type="domain" description="vWA-MoxR associated protein N-terminal HTH" evidence="2">
    <location>
        <begin position="1"/>
        <end position="84"/>
    </location>
</feature>
<dbReference type="InterPro" id="IPR027417">
    <property type="entry name" value="P-loop_NTPase"/>
</dbReference>
<evidence type="ECO:0000259" key="2">
    <source>
        <dbReference type="Pfam" id="PF26355"/>
    </source>
</evidence>
<dbReference type="Pfam" id="PF26355">
    <property type="entry name" value="HTH_VMAP-M9"/>
    <property type="match status" value="1"/>
</dbReference>
<dbReference type="InterPro" id="IPR002182">
    <property type="entry name" value="NB-ARC"/>
</dbReference>
<reference evidence="3 4" key="1">
    <citation type="journal article" date="2020" name="Harmful Algae">
        <title>Molecular and morphological characterization of a novel dihydroanatoxin-a producing Microcoleus species (cyanobacteria) from the Russian River, California, USA.</title>
        <authorList>
            <person name="Conklin K.Y."/>
            <person name="Stancheva R."/>
            <person name="Otten T.G."/>
            <person name="Fadness R."/>
            <person name="Boyer G.L."/>
            <person name="Read B."/>
            <person name="Zhang X."/>
            <person name="Sheath R.G."/>
        </authorList>
    </citation>
    <scope>NUCLEOTIDE SEQUENCE [LARGE SCALE GENOMIC DNA]</scope>
    <source>
        <strain evidence="3 4">PTRS2</strain>
    </source>
</reference>
<evidence type="ECO:0000259" key="1">
    <source>
        <dbReference type="Pfam" id="PF00931"/>
    </source>
</evidence>
<dbReference type="PRINTS" id="PR00364">
    <property type="entry name" value="DISEASERSIST"/>
</dbReference>
<evidence type="ECO:0000313" key="3">
    <source>
        <dbReference type="EMBL" id="MEK0186929.1"/>
    </source>
</evidence>
<protein>
    <submittedName>
        <fullName evidence="3">NB-ARC domain-containing protein</fullName>
    </submittedName>
</protein>
<dbReference type="Proteomes" id="UP001384579">
    <property type="component" value="Unassembled WGS sequence"/>
</dbReference>
<name>A0ABU8YRC8_9CYAN</name>
<dbReference type="PANTHER" id="PTHR47691">
    <property type="entry name" value="REGULATOR-RELATED"/>
    <property type="match status" value="1"/>
</dbReference>